<dbReference type="InterPro" id="IPR050237">
    <property type="entry name" value="ATP-dep_AMP-bd_enzyme"/>
</dbReference>
<dbReference type="Gene3D" id="3.40.50.12780">
    <property type="entry name" value="N-terminal domain of ligase-like"/>
    <property type="match status" value="1"/>
</dbReference>
<keyword evidence="1" id="KW-1133">Transmembrane helix</keyword>
<dbReference type="PANTHER" id="PTHR43767">
    <property type="entry name" value="LONG-CHAIN-FATTY-ACID--COA LIGASE"/>
    <property type="match status" value="1"/>
</dbReference>
<keyword evidence="1" id="KW-0472">Membrane</keyword>
<organism evidence="4 5">
    <name type="scientific">Thermoflavimicrobium daqui</name>
    <dbReference type="NCBI Taxonomy" id="2137476"/>
    <lineage>
        <taxon>Bacteria</taxon>
        <taxon>Bacillati</taxon>
        <taxon>Bacillota</taxon>
        <taxon>Bacilli</taxon>
        <taxon>Bacillales</taxon>
        <taxon>Thermoactinomycetaceae</taxon>
        <taxon>Thermoflavimicrobium</taxon>
    </lineage>
</organism>
<dbReference type="NCBIfam" id="NF006181">
    <property type="entry name" value="PRK08314.1"/>
    <property type="match status" value="1"/>
</dbReference>
<dbReference type="SUPFAM" id="SSF56801">
    <property type="entry name" value="Acetyl-CoA synthetase-like"/>
    <property type="match status" value="1"/>
</dbReference>
<feature type="domain" description="AMP-binding enzyme C-terminal" evidence="3">
    <location>
        <begin position="460"/>
        <end position="535"/>
    </location>
</feature>
<evidence type="ECO:0000256" key="1">
    <source>
        <dbReference type="SAM" id="Phobius"/>
    </source>
</evidence>
<accession>A0A364K1B3</accession>
<dbReference type="OrthoDB" id="9765680at2"/>
<dbReference type="Pfam" id="PF00501">
    <property type="entry name" value="AMP-binding"/>
    <property type="match status" value="1"/>
</dbReference>
<dbReference type="PANTHER" id="PTHR43767:SF1">
    <property type="entry name" value="NONRIBOSOMAL PEPTIDE SYNTHASE PES1 (EUROFUNG)-RELATED"/>
    <property type="match status" value="1"/>
</dbReference>
<dbReference type="PROSITE" id="PS00455">
    <property type="entry name" value="AMP_BINDING"/>
    <property type="match status" value="1"/>
</dbReference>
<dbReference type="InterPro" id="IPR020845">
    <property type="entry name" value="AMP-binding_CS"/>
</dbReference>
<keyword evidence="1" id="KW-0812">Transmembrane</keyword>
<evidence type="ECO:0000313" key="5">
    <source>
        <dbReference type="Proteomes" id="UP000251213"/>
    </source>
</evidence>
<dbReference type="Gene3D" id="3.30.300.30">
    <property type="match status" value="1"/>
</dbReference>
<dbReference type="InterPro" id="IPR045851">
    <property type="entry name" value="AMP-bd_C_sf"/>
</dbReference>
<reference evidence="4 5" key="2">
    <citation type="submission" date="2018-06" db="EMBL/GenBank/DDBJ databases">
        <authorList>
            <person name="Zhirakovskaya E."/>
        </authorList>
    </citation>
    <scope>NUCLEOTIDE SEQUENCE [LARGE SCALE GENOMIC DNA]</scope>
    <source>
        <strain evidence="4 5">FBKL4.011</strain>
    </source>
</reference>
<dbReference type="AlphaFoldDB" id="A0A364K1B3"/>
<feature type="transmembrane region" description="Helical" evidence="1">
    <location>
        <begin position="85"/>
        <end position="104"/>
    </location>
</feature>
<evidence type="ECO:0000259" key="3">
    <source>
        <dbReference type="Pfam" id="PF13193"/>
    </source>
</evidence>
<dbReference type="InterPro" id="IPR042099">
    <property type="entry name" value="ANL_N_sf"/>
</dbReference>
<dbReference type="InterPro" id="IPR025110">
    <property type="entry name" value="AMP-bd_C"/>
</dbReference>
<comment type="caution">
    <text evidence="4">The sequence shown here is derived from an EMBL/GenBank/DDBJ whole genome shotgun (WGS) entry which is preliminary data.</text>
</comment>
<keyword evidence="4" id="KW-0436">Ligase</keyword>
<reference evidence="4 5" key="1">
    <citation type="submission" date="2018-06" db="EMBL/GenBank/DDBJ databases">
        <title>Thermoflavimicrobium daqus sp. nov., a thermophilic microbe isolated from Moutai-flavour Daqu.</title>
        <authorList>
            <person name="Wang X."/>
            <person name="Zhou H."/>
        </authorList>
    </citation>
    <scope>NUCLEOTIDE SEQUENCE [LARGE SCALE GENOMIC DNA]</scope>
    <source>
        <strain evidence="4 5">FBKL4.011</strain>
    </source>
</reference>
<keyword evidence="5" id="KW-1185">Reference proteome</keyword>
<dbReference type="Proteomes" id="UP000251213">
    <property type="component" value="Unassembled WGS sequence"/>
</dbReference>
<dbReference type="InterPro" id="IPR000873">
    <property type="entry name" value="AMP-dep_synth/lig_dom"/>
</dbReference>
<dbReference type="Pfam" id="PF13193">
    <property type="entry name" value="AMP-binding_C"/>
    <property type="match status" value="1"/>
</dbReference>
<dbReference type="EMBL" id="QJKK01000015">
    <property type="protein sequence ID" value="RAL21373.1"/>
    <property type="molecule type" value="Genomic_DNA"/>
</dbReference>
<sequence length="548" mass="62457">MAIRYWPKGMPRFLDIPQTTIFDNLVVSARRYPQKIAIHYYGKQLTYAELLSEVEAMAGYLQKKLNVNKGDRVILFMQNSPQFMIAYYAILQVGAVVIPLNPMFTTQELQFFINDSEAKYAFVGQELYTKIAPLVKTTCLEYLVVASYFEYIDQPSSTILPPEVSTPPMSINESFVSLWMKALQFSLKPNQVVMNYKDLAVIPYTSGTTGRAKGCVHTHESVQANITGGSVWARLHSSSVNLSVLPWFHVTGMVFGMHIPIYIGATMVILTRWQRELAAKYIEQFQITHWINISTMVIDFLAYPNRSNYNLSSLQIVAGGGAPLPKVIGEKLKNELGLEYIEGYGLSETMAQSHFNPIDRPKLQCAGLPQFGTDARVIHPDTFEELGPHEEGEIIVHGPQVFQEYWRQPEETKKAFIKLDGKRFFRTGDIGKYDEEGYFFIVDRLKRMINVSGFKVWPTEIEGVLYKHPAIQQVCVIGVSNVRQGEAVKAYIVLHKDAKVTEQEIIDWAKERMAVYKCPRTVEFTEQLPMSASGKILWKVLMERENRQ</sequence>
<dbReference type="RefSeq" id="WP_113660256.1">
    <property type="nucleotide sequence ID" value="NZ_KZ845677.1"/>
</dbReference>
<feature type="domain" description="AMP-dependent synthetase/ligase" evidence="2">
    <location>
        <begin position="28"/>
        <end position="406"/>
    </location>
</feature>
<gene>
    <name evidence="4" type="ORF">DL897_16675</name>
</gene>
<evidence type="ECO:0000259" key="2">
    <source>
        <dbReference type="Pfam" id="PF00501"/>
    </source>
</evidence>
<name>A0A364K1B3_9BACL</name>
<dbReference type="GO" id="GO:0016878">
    <property type="term" value="F:acid-thiol ligase activity"/>
    <property type="evidence" value="ECO:0007669"/>
    <property type="project" value="UniProtKB-ARBA"/>
</dbReference>
<protein>
    <submittedName>
        <fullName evidence="4">Long-chain fatty acid--CoA ligase</fullName>
    </submittedName>
</protein>
<evidence type="ECO:0000313" key="4">
    <source>
        <dbReference type="EMBL" id="RAL21373.1"/>
    </source>
</evidence>
<proteinExistence type="predicted"/>